<sequence length="166" mass="19023">MKNKVATVARGKALPLRCHLLVRRALLAENFKSRLWFNNALVQKCSGLLTCTIERVNKDRKVGEVMEVKPNWVIEKENGFEKLTGKVEVLESTIRDLESRLKEALHAQKVEILNQIRDYVGQTTGLSGNSHKNTTLKEENARLKQELEELRARNRTGPCTRCNNWV</sequence>
<dbReference type="EMBL" id="CM042053">
    <property type="protein sequence ID" value="KAI3715056.1"/>
    <property type="molecule type" value="Genomic_DNA"/>
</dbReference>
<comment type="caution">
    <text evidence="1">The sequence shown here is derived from an EMBL/GenBank/DDBJ whole genome shotgun (WGS) entry which is preliminary data.</text>
</comment>
<keyword evidence="2" id="KW-1185">Reference proteome</keyword>
<evidence type="ECO:0000313" key="2">
    <source>
        <dbReference type="Proteomes" id="UP001055879"/>
    </source>
</evidence>
<accession>A0ACB9AYN5</accession>
<name>A0ACB9AYN5_ARCLA</name>
<reference evidence="2" key="1">
    <citation type="journal article" date="2022" name="Mol. Ecol. Resour.">
        <title>The genomes of chicory, endive, great burdock and yacon provide insights into Asteraceae palaeo-polyploidization history and plant inulin production.</title>
        <authorList>
            <person name="Fan W."/>
            <person name="Wang S."/>
            <person name="Wang H."/>
            <person name="Wang A."/>
            <person name="Jiang F."/>
            <person name="Liu H."/>
            <person name="Zhao H."/>
            <person name="Xu D."/>
            <person name="Zhang Y."/>
        </authorList>
    </citation>
    <scope>NUCLEOTIDE SEQUENCE [LARGE SCALE GENOMIC DNA]</scope>
    <source>
        <strain evidence="2">cv. Niubang</strain>
    </source>
</reference>
<reference evidence="1 2" key="2">
    <citation type="journal article" date="2022" name="Mol. Ecol. Resour.">
        <title>The genomes of chicory, endive, great burdock and yacon provide insights into Asteraceae paleo-polyploidization history and plant inulin production.</title>
        <authorList>
            <person name="Fan W."/>
            <person name="Wang S."/>
            <person name="Wang H."/>
            <person name="Wang A."/>
            <person name="Jiang F."/>
            <person name="Liu H."/>
            <person name="Zhao H."/>
            <person name="Xu D."/>
            <person name="Zhang Y."/>
        </authorList>
    </citation>
    <scope>NUCLEOTIDE SEQUENCE [LARGE SCALE GENOMIC DNA]</scope>
    <source>
        <strain evidence="2">cv. Niubang</strain>
    </source>
</reference>
<protein>
    <submittedName>
        <fullName evidence="1">Uncharacterized protein</fullName>
    </submittedName>
</protein>
<evidence type="ECO:0000313" key="1">
    <source>
        <dbReference type="EMBL" id="KAI3715056.1"/>
    </source>
</evidence>
<dbReference type="Proteomes" id="UP001055879">
    <property type="component" value="Linkage Group LG07"/>
</dbReference>
<proteinExistence type="predicted"/>
<gene>
    <name evidence="1" type="ORF">L6452_22022</name>
</gene>
<organism evidence="1 2">
    <name type="scientific">Arctium lappa</name>
    <name type="common">Greater burdock</name>
    <name type="synonym">Lappa major</name>
    <dbReference type="NCBI Taxonomy" id="4217"/>
    <lineage>
        <taxon>Eukaryota</taxon>
        <taxon>Viridiplantae</taxon>
        <taxon>Streptophyta</taxon>
        <taxon>Embryophyta</taxon>
        <taxon>Tracheophyta</taxon>
        <taxon>Spermatophyta</taxon>
        <taxon>Magnoliopsida</taxon>
        <taxon>eudicotyledons</taxon>
        <taxon>Gunneridae</taxon>
        <taxon>Pentapetalae</taxon>
        <taxon>asterids</taxon>
        <taxon>campanulids</taxon>
        <taxon>Asterales</taxon>
        <taxon>Asteraceae</taxon>
        <taxon>Carduoideae</taxon>
        <taxon>Cardueae</taxon>
        <taxon>Arctiinae</taxon>
        <taxon>Arctium</taxon>
    </lineage>
</organism>